<dbReference type="AlphaFoldDB" id="A0A6S6TST9"/>
<gene>
    <name evidence="2" type="ORF">HELGO_WM43219</name>
</gene>
<evidence type="ECO:0000313" key="2">
    <source>
        <dbReference type="EMBL" id="CAA6817759.1"/>
    </source>
</evidence>
<feature type="signal peptide" evidence="1">
    <location>
        <begin position="1"/>
        <end position="23"/>
    </location>
</feature>
<dbReference type="Gene3D" id="3.20.20.140">
    <property type="entry name" value="Metal-dependent hydrolases"/>
    <property type="match status" value="1"/>
</dbReference>
<dbReference type="EMBL" id="CACVAQ010000255">
    <property type="protein sequence ID" value="CAA6817759.1"/>
    <property type="molecule type" value="Genomic_DNA"/>
</dbReference>
<organism evidence="2">
    <name type="scientific">uncultured Aureispira sp</name>
    <dbReference type="NCBI Taxonomy" id="1331704"/>
    <lineage>
        <taxon>Bacteria</taxon>
        <taxon>Pseudomonadati</taxon>
        <taxon>Bacteroidota</taxon>
        <taxon>Saprospiria</taxon>
        <taxon>Saprospirales</taxon>
        <taxon>Saprospiraceae</taxon>
        <taxon>Aureispira</taxon>
        <taxon>environmental samples</taxon>
    </lineage>
</organism>
<evidence type="ECO:0000256" key="1">
    <source>
        <dbReference type="SAM" id="SignalP"/>
    </source>
</evidence>
<proteinExistence type="predicted"/>
<sequence length="557" mass="63715">MKLNTTYSLFFAFLIFLTNISFAQDDASTEPIDLVSEELGGFNFQDSLAPQAKPRKQDPIKMFDMGVYSTQKAFKSRKVKRHSMWETIENDCALDLEEIPIELTSAFIGISRRNQSSIYDLVKGNVKISNQIISPTERQFMHSPFLTPGSSSKIFGCLTGMSYREENFILNNVGYFDLVLANLNYLQEELQYNYYKNGRTYQTTIIRTKQDIRNILNNPTQVGFLISIGGGHSLGNYLYIEQDQVETEEYQNIVLANIRKLKGAIPLETGTNQYLDIPIFSMNFGNYFRDGICGKTARFSLLEEEAFKRPTTIGNEMTELGQKAVKELLNRKGGRRILVDVGGMSIRSRDWYYKFVKDSRYRKDSIPIIAGGVGISGLSKKDNAYGRDDKKELLSHQLSNLSRQDLTAILQSRGLVAISLDKNKLMGKEFQRRYDETIPNSADRRRIAIEALVSNICKAIHMSNDIEAWNMLCISSQFDTHARHLDVFGSSNDMVILYRDLLAFFKDPRDINGLYSIKEIRNFMYNLTPEEIVDKIMYKNALNFIEKNLPEVELANP</sequence>
<protein>
    <submittedName>
        <fullName evidence="2">Uncharacterized protein</fullName>
    </submittedName>
</protein>
<feature type="chain" id="PRO_5028459945" evidence="1">
    <location>
        <begin position="24"/>
        <end position="557"/>
    </location>
</feature>
<keyword evidence="1" id="KW-0732">Signal</keyword>
<name>A0A6S6TST9_9BACT</name>
<reference evidence="2" key="1">
    <citation type="submission" date="2020-01" db="EMBL/GenBank/DDBJ databases">
        <authorList>
            <person name="Meier V. D."/>
            <person name="Meier V D."/>
        </authorList>
    </citation>
    <scope>NUCLEOTIDE SEQUENCE</scope>
    <source>
        <strain evidence="2">HLG_WM_MAG_10</strain>
    </source>
</reference>
<accession>A0A6S6TST9</accession>